<dbReference type="PANTHER" id="PTHR30469">
    <property type="entry name" value="MULTIDRUG RESISTANCE PROTEIN MDTA"/>
    <property type="match status" value="1"/>
</dbReference>
<proteinExistence type="predicted"/>
<feature type="transmembrane region" description="Helical" evidence="1">
    <location>
        <begin position="7"/>
        <end position="26"/>
    </location>
</feature>
<dbReference type="GO" id="GO:0015562">
    <property type="term" value="F:efflux transmembrane transporter activity"/>
    <property type="evidence" value="ECO:0007669"/>
    <property type="project" value="TreeGrafter"/>
</dbReference>
<dbReference type="STRING" id="688.A6E04_17705"/>
<dbReference type="OrthoDB" id="5645220at2"/>
<dbReference type="AlphaFoldDB" id="A0A1B9NUW0"/>
<gene>
    <name evidence="2" type="ORF">A6E04_17705</name>
</gene>
<dbReference type="Proteomes" id="UP000093523">
    <property type="component" value="Unassembled WGS sequence"/>
</dbReference>
<evidence type="ECO:0000256" key="1">
    <source>
        <dbReference type="SAM" id="Phobius"/>
    </source>
</evidence>
<dbReference type="Gene3D" id="2.40.50.100">
    <property type="match status" value="1"/>
</dbReference>
<reference evidence="2 3" key="1">
    <citation type="submission" date="2016-06" db="EMBL/GenBank/DDBJ databases">
        <authorList>
            <person name="Kjaerup R.B."/>
            <person name="Dalgaard T.S."/>
            <person name="Juul-Madsen H.R."/>
        </authorList>
    </citation>
    <scope>NUCLEOTIDE SEQUENCE [LARGE SCALE GENOMIC DNA]</scope>
    <source>
        <strain evidence="2 3">1S159</strain>
    </source>
</reference>
<comment type="caution">
    <text evidence="2">The sequence shown here is derived from an EMBL/GenBank/DDBJ whole genome shotgun (WGS) entry which is preliminary data.</text>
</comment>
<accession>A0A1B9NUW0</accession>
<keyword evidence="1" id="KW-1133">Transmembrane helix</keyword>
<organism evidence="2 3">
    <name type="scientific">Aliivibrio logei</name>
    <name type="common">Vibrio logei</name>
    <dbReference type="NCBI Taxonomy" id="688"/>
    <lineage>
        <taxon>Bacteria</taxon>
        <taxon>Pseudomonadati</taxon>
        <taxon>Pseudomonadota</taxon>
        <taxon>Gammaproteobacteria</taxon>
        <taxon>Vibrionales</taxon>
        <taxon>Vibrionaceae</taxon>
        <taxon>Aliivibrio</taxon>
    </lineage>
</organism>
<dbReference type="PANTHER" id="PTHR30469:SF12">
    <property type="entry name" value="MULTIDRUG RESISTANCE PROTEIN MDTA"/>
    <property type="match status" value="1"/>
</dbReference>
<dbReference type="GO" id="GO:1990281">
    <property type="term" value="C:efflux pump complex"/>
    <property type="evidence" value="ECO:0007669"/>
    <property type="project" value="TreeGrafter"/>
</dbReference>
<dbReference type="Gene3D" id="2.40.420.20">
    <property type="match status" value="1"/>
</dbReference>
<evidence type="ECO:0000313" key="2">
    <source>
        <dbReference type="EMBL" id="OCH17839.1"/>
    </source>
</evidence>
<dbReference type="Gene3D" id="1.10.287.470">
    <property type="entry name" value="Helix hairpin bin"/>
    <property type="match status" value="1"/>
</dbReference>
<evidence type="ECO:0000313" key="3">
    <source>
        <dbReference type="Proteomes" id="UP000093523"/>
    </source>
</evidence>
<dbReference type="EMBL" id="MAJU01000026">
    <property type="protein sequence ID" value="OCH17839.1"/>
    <property type="molecule type" value="Genomic_DNA"/>
</dbReference>
<keyword evidence="1" id="KW-0812">Transmembrane</keyword>
<dbReference type="Gene3D" id="2.40.30.170">
    <property type="match status" value="1"/>
</dbReference>
<keyword evidence="1" id="KW-0472">Membrane</keyword>
<dbReference type="SUPFAM" id="SSF111369">
    <property type="entry name" value="HlyD-like secretion proteins"/>
    <property type="match status" value="1"/>
</dbReference>
<dbReference type="RefSeq" id="WP_065611987.1">
    <property type="nucleotide sequence ID" value="NZ_CAWMPN010000026.1"/>
</dbReference>
<protein>
    <submittedName>
        <fullName evidence="2">Acriflavin resistance protein</fullName>
    </submittedName>
</protein>
<name>A0A1B9NUW0_ALILO</name>
<sequence>MKITKKLLFFPVVAIGVIILVTITKLRPEAEVKPIEDRSKIVKTIALEQQSIAPKVIGFGKIRPKFEWKAIAEVSGKVVYRHPELNKGNVLLAGTEVLRIDPLDYELKLAQAEADLGSSETQLAKVDLEEKNIRNTLKIEKNRLAISKKELSRKVNLQKKGLTSQSDLDQQNQSYLAQQKVVLDIQNQILLLPDERKVAQAIVKVNQAKLKEAQRSLDKTSIVLPTDVRISEVDIEADQVVNLQQEMFIAHGIKTMEVEAQVSIHDMQTLVHSFGIFQSNEQGMPNLDSLPLKANVQLSSGRFNAEWQAQVARISETVDPNQATVGIILEIQQDYRSLTPGTLPPLVNGMFVKAEIEGELSPQWVIPESALHGDKIYLLNNDSQLTILPVNIVFRRDNQVAIVGGITSGDLLILNDLLPAIHGMQLRSVEQRKEEESVK</sequence>